<name>A0AAU6PYF0_9DEIO</name>
<dbReference type="Gene3D" id="3.40.50.2000">
    <property type="entry name" value="Glycogen Phosphorylase B"/>
    <property type="match status" value="2"/>
</dbReference>
<proteinExistence type="inferred from homology"/>
<organism evidence="5">
    <name type="scientific">Deinococcus sp. VB142</name>
    <dbReference type="NCBI Taxonomy" id="3112952"/>
    <lineage>
        <taxon>Bacteria</taxon>
        <taxon>Thermotogati</taxon>
        <taxon>Deinococcota</taxon>
        <taxon>Deinococci</taxon>
        <taxon>Deinococcales</taxon>
        <taxon>Deinococcaceae</taxon>
        <taxon>Deinococcus</taxon>
    </lineage>
</organism>
<dbReference type="GO" id="GO:0016757">
    <property type="term" value="F:glycosyltransferase activity"/>
    <property type="evidence" value="ECO:0007669"/>
    <property type="project" value="InterPro"/>
</dbReference>
<dbReference type="CDD" id="cd03794">
    <property type="entry name" value="GT4_WbuB-like"/>
    <property type="match status" value="1"/>
</dbReference>
<protein>
    <submittedName>
        <fullName evidence="5">Sugar transferase</fullName>
    </submittedName>
</protein>
<dbReference type="RefSeq" id="WP_339093887.1">
    <property type="nucleotide sequence ID" value="NZ_CP149782.1"/>
</dbReference>
<keyword evidence="5" id="KW-0808">Transferase</keyword>
<dbReference type="EMBL" id="CP149782">
    <property type="protein sequence ID" value="WYF43318.1"/>
    <property type="molecule type" value="Genomic_DNA"/>
</dbReference>
<dbReference type="InterPro" id="IPR001296">
    <property type="entry name" value="Glyco_trans_1"/>
</dbReference>
<accession>A0AAU6PYF0</accession>
<sequence>MRILLVTQWFDPEPTFKGLLFAKELQRLGYEVEVLTGFPNYPGGKVYPGYKIKAYQREIVEGVPVLRVPLYPSHDQSGAKRALNYLSFAAAASVGSLFLKRPDVVYVYHPPATASLPALVLRALKGVPFVYDIQDLWPDTLAATGMMERSAVLNTVGSFMDQVYRRAAHVTVLSKGFKEKLIERGVPASKLTVIPNWTDEAQIQLPEPNPARAAELGFRDRFNVVFAGTMGKAQALETVLDAADLLRQSAPSARFVMIGGGVEVEGLKQQAQDRELSNVTFLPRRPPSEIGEILGLADALLVHLKDDPLFAITIPSKTQAYLMTGKPILMGVRGDAAEMVKAAGAGITFEPQNPEALARAVQEMLALTPAQRQSMGAAGREYYFAELSLAAGAQHFAQIFEQVARQHRPYDALKRGIDVAAAGAGLMVLGLPLGVLAYMVRQKLGSPVFFKQVRPGLHGQPFTMYKFRTMTDERGPDGELLPDSVRLTSFGKFLRSTSLDELPELWNVLKGDMSLVGPRPLLMEYLPLYTERQARRHEVRPGITGWAQVNGRNALSWDEKFEHDVWYVENRSLLLDLKILLMTVQKVFKREGISAGDHATMPEFRGSATGGNT</sequence>
<dbReference type="PANTHER" id="PTHR30576:SF8">
    <property type="entry name" value="UNDECAPRENYL-PHOSPHATE GALACTOSE PHOSPHOTRANSFERASE"/>
    <property type="match status" value="1"/>
</dbReference>
<evidence type="ECO:0000259" key="3">
    <source>
        <dbReference type="Pfam" id="PF02397"/>
    </source>
</evidence>
<comment type="similarity">
    <text evidence="1">Belongs to the bacterial sugar transferase family.</text>
</comment>
<dbReference type="AlphaFoldDB" id="A0AAU6PYF0"/>
<feature type="domain" description="Bacterial sugar transferase" evidence="3">
    <location>
        <begin position="414"/>
        <end position="589"/>
    </location>
</feature>
<evidence type="ECO:0000313" key="5">
    <source>
        <dbReference type="EMBL" id="WYF43318.1"/>
    </source>
</evidence>
<dbReference type="InterPro" id="IPR028098">
    <property type="entry name" value="Glyco_trans_4-like_N"/>
</dbReference>
<evidence type="ECO:0000259" key="2">
    <source>
        <dbReference type="Pfam" id="PF00534"/>
    </source>
</evidence>
<evidence type="ECO:0000259" key="4">
    <source>
        <dbReference type="Pfam" id="PF13579"/>
    </source>
</evidence>
<feature type="domain" description="Glycosyltransferase subfamily 4-like N-terminal" evidence="4">
    <location>
        <begin position="22"/>
        <end position="197"/>
    </location>
</feature>
<gene>
    <name evidence="5" type="ORF">WDJ50_07710</name>
</gene>
<dbReference type="Pfam" id="PF02397">
    <property type="entry name" value="Bac_transf"/>
    <property type="match status" value="1"/>
</dbReference>
<dbReference type="PANTHER" id="PTHR30576">
    <property type="entry name" value="COLANIC BIOSYNTHESIS UDP-GLUCOSE LIPID CARRIER TRANSFERASE"/>
    <property type="match status" value="1"/>
</dbReference>
<reference evidence="5" key="1">
    <citation type="submission" date="2024-03" db="EMBL/GenBank/DDBJ databases">
        <title>Deinococcus weizhi sp. nov., isolated from human skin.</title>
        <authorList>
            <person name="Wei Z."/>
            <person name="Tian F."/>
            <person name="Yang C."/>
            <person name="Xin L.T."/>
            <person name="Wen Z.J."/>
            <person name="Lan K.C."/>
            <person name="Yu L."/>
            <person name="Zhe W."/>
            <person name="Dan F.D."/>
            <person name="Jun W."/>
            <person name="Rui Z."/>
            <person name="Yong X.J."/>
            <person name="Ting Y."/>
            <person name="Wei X."/>
            <person name="Xu Z.G."/>
            <person name="Xin Z."/>
            <person name="Dong F.G."/>
            <person name="Ni X.M."/>
            <person name="Zheng M.G."/>
            <person name="Chun Y."/>
            <person name="Qian W.X."/>
        </authorList>
    </citation>
    <scope>NUCLEOTIDE SEQUENCE</scope>
    <source>
        <strain evidence="5">VB142</strain>
    </source>
</reference>
<feature type="domain" description="Glycosyl transferase family 1" evidence="2">
    <location>
        <begin position="220"/>
        <end position="381"/>
    </location>
</feature>
<dbReference type="Pfam" id="PF00534">
    <property type="entry name" value="Glycos_transf_1"/>
    <property type="match status" value="1"/>
</dbReference>
<evidence type="ECO:0000256" key="1">
    <source>
        <dbReference type="ARBA" id="ARBA00006464"/>
    </source>
</evidence>
<dbReference type="GO" id="GO:0016780">
    <property type="term" value="F:phosphotransferase activity, for other substituted phosphate groups"/>
    <property type="evidence" value="ECO:0007669"/>
    <property type="project" value="TreeGrafter"/>
</dbReference>
<dbReference type="SUPFAM" id="SSF53756">
    <property type="entry name" value="UDP-Glycosyltransferase/glycogen phosphorylase"/>
    <property type="match status" value="1"/>
</dbReference>
<dbReference type="InterPro" id="IPR003362">
    <property type="entry name" value="Bact_transf"/>
</dbReference>
<dbReference type="Pfam" id="PF13579">
    <property type="entry name" value="Glyco_trans_4_4"/>
    <property type="match status" value="1"/>
</dbReference>